<feature type="compositionally biased region" description="Polar residues" evidence="8">
    <location>
        <begin position="139"/>
        <end position="157"/>
    </location>
</feature>
<evidence type="ECO:0000256" key="3">
    <source>
        <dbReference type="ARBA" id="ARBA00008593"/>
    </source>
</evidence>
<dbReference type="InterPro" id="IPR043519">
    <property type="entry name" value="NT_sf"/>
</dbReference>
<dbReference type="PANTHER" id="PTHR12271">
    <property type="entry name" value="POLY A POLYMERASE CID PAP -RELATED"/>
    <property type="match status" value="1"/>
</dbReference>
<accession>A0ABR1REX8</accession>
<keyword evidence="6" id="KW-0479">Metal-binding</keyword>
<feature type="region of interest" description="Disordered" evidence="8">
    <location>
        <begin position="94"/>
        <end position="157"/>
    </location>
</feature>
<sequence>MDARPTTADSKHHYPPKLLWSRSTSSPVVPRLHSVLSPTPPASATPLSPAASSKSPHGGQPHIDLIPILFPQQSSLYQAQLLQYNKLIAPSRGRGGGAGGLQTPPLPPILSTPTIHIGGHRSRSTSKVPSNKDKDSTRSKPGSQTCHGNRGVQNSTNKAGCAVITGKEPSASLSIPSPSNKMPQKPQARITAAPSAPAPVASNPNQNQKKQNNLPARPTAASTSPATLASIAPPTHSNSVPSTPHQHARKFSFESREPSPTANHGHSPRSAYSETNGNLPSLRPLPPRSGGCQYETIPERSRRRMPYSIGSDRLDRSDLSKVQSKLSEDVEKKLSTDIEELYDRLKPTEGVEEKRGKLIQKLEKLLNDTWPGHDIRVRLFGSSGNLLCSDDSDVDICITTPWKELEGVCMLADLLAKHGFKKVVCVSSAKVPIVKAWDPEFQLACDMNVNNTLALENTRMIRTYIDIDDRVRPLAMIIKYWTRRRVMNDAAFGGTLSSYTWICMIIAFLQLRKPPVVPALHQQLQYRLPKKEGEPSPFADDVEKLRGIGAKNKSTLGELLFQFFRFYAHEFDYGEHALSVRSGKLMRKTEKKHWHLAINNQLCVEEPFNTMRNLGNTADDTSFRGIHLEIRRAFDLVAEGKLGECCEQFEFPKEEERIFQKPVSAPRPALLRSASQQNNRGGRGGNGRGGRQQGQYRNNNHGNNRRASSSTAFDNGANQMYFPGYQFVAPQDGMGYMSQDALAQTLSALQQQENNLRFLQYTQNQAFAQQQALAHAQRMQGGNASQPQTSTERSRTNSIENPPLTAPLRPEMYYWPWQGQQFYAHPGFTTYPSSPSNGQSTEPRRSPHRTVAASETGATASGSSLRSQSQPASRSLSVAQPIPGVPGVQPAVNGGTPVGAVPSRHAKARPIPSFIPDETTDADANRTPTTTHASPADDKSYGYYLDPNGSTRGPVAVTNGMPAFGDLGPQGSNSGRRRLSSDQFPHNIFDRIQKRTSRSPSPLGHGRAYSVGTSPTPLVASTFPATANKPVPDGQPIVVNGSGYNPTASTPKREQAVPAGMPQADGSFETPQQATQPRANGIPLQAQAPLTQPLAPSYTTPPNPERPLVVNGSSSASQPPNYVQSAPRFTNDIVTMTSDGTLGVAAYSPEYTGPVMDPSAPFPRFNPRGPPSQLIAQLDLATGEKTPTTDLQHLSPVYETVTPSPTLTRRFDLPLHQAPVHTNAPVQSQDAKPETKAKPKPRADVAPSKAEAAHSTNPRINGLARENGHAKGGKGEHENGSGWQKIPKGRKKAAEGKSKQELYPQSEQPPKNDLERKGG</sequence>
<feature type="region of interest" description="Disordered" evidence="8">
    <location>
        <begin position="772"/>
        <end position="805"/>
    </location>
</feature>
<name>A0ABR1REX8_9PEZI</name>
<protein>
    <recommendedName>
        <fullName evidence="4">polynucleotide adenylyltransferase</fullName>
        <ecNumber evidence="4">2.7.7.19</ecNumber>
    </recommendedName>
</protein>
<gene>
    <name evidence="11" type="ORF">PG991_011360</name>
</gene>
<dbReference type="Gene3D" id="3.30.460.10">
    <property type="entry name" value="Beta Polymerase, domain 2"/>
    <property type="match status" value="1"/>
</dbReference>
<feature type="domain" description="PAP-associated" evidence="9">
    <location>
        <begin position="555"/>
        <end position="610"/>
    </location>
</feature>
<feature type="region of interest" description="Disordered" evidence="8">
    <location>
        <begin position="826"/>
        <end position="941"/>
    </location>
</feature>
<evidence type="ECO:0000259" key="10">
    <source>
        <dbReference type="Pfam" id="PF22600"/>
    </source>
</evidence>
<dbReference type="Proteomes" id="UP001396898">
    <property type="component" value="Unassembled WGS sequence"/>
</dbReference>
<comment type="cofactor">
    <cofactor evidence="2">
        <name>Mg(2+)</name>
        <dbReference type="ChEBI" id="CHEBI:18420"/>
    </cofactor>
</comment>
<feature type="compositionally biased region" description="Low complexity" evidence="8">
    <location>
        <begin position="44"/>
        <end position="56"/>
    </location>
</feature>
<dbReference type="SUPFAM" id="SSF81301">
    <property type="entry name" value="Nucleotidyltransferase"/>
    <property type="match status" value="1"/>
</dbReference>
<feature type="compositionally biased region" description="Basic and acidic residues" evidence="8">
    <location>
        <begin position="1231"/>
        <end position="1243"/>
    </location>
</feature>
<dbReference type="EC" id="2.7.7.19" evidence="4"/>
<keyword evidence="12" id="KW-1185">Reference proteome</keyword>
<comment type="cofactor">
    <cofactor evidence="1">
        <name>Mn(2+)</name>
        <dbReference type="ChEBI" id="CHEBI:29035"/>
    </cofactor>
</comment>
<proteinExistence type="inferred from homology"/>
<feature type="compositionally biased region" description="Basic and acidic residues" evidence="8">
    <location>
        <begin position="1310"/>
        <end position="1319"/>
    </location>
</feature>
<dbReference type="Pfam" id="PF22600">
    <property type="entry name" value="MTPAP-like_central"/>
    <property type="match status" value="1"/>
</dbReference>
<dbReference type="SUPFAM" id="SSF81631">
    <property type="entry name" value="PAP/OAS1 substrate-binding domain"/>
    <property type="match status" value="1"/>
</dbReference>
<feature type="compositionally biased region" description="Low complexity" evidence="8">
    <location>
        <begin position="852"/>
        <end position="864"/>
    </location>
</feature>
<dbReference type="Pfam" id="PF03828">
    <property type="entry name" value="PAP_assoc"/>
    <property type="match status" value="1"/>
</dbReference>
<dbReference type="PANTHER" id="PTHR12271:SF113">
    <property type="entry name" value="POLY(A) RNA POLYMERASE CID11"/>
    <property type="match status" value="1"/>
</dbReference>
<feature type="compositionally biased region" description="Low complexity" evidence="8">
    <location>
        <begin position="693"/>
        <end position="706"/>
    </location>
</feature>
<comment type="similarity">
    <text evidence="3">Belongs to the DNA polymerase type-B-like family.</text>
</comment>
<feature type="compositionally biased region" description="Gly residues" evidence="8">
    <location>
        <begin position="681"/>
        <end position="692"/>
    </location>
</feature>
<dbReference type="InterPro" id="IPR054708">
    <property type="entry name" value="MTPAP-like_central"/>
</dbReference>
<keyword evidence="7" id="KW-0460">Magnesium</keyword>
<feature type="region of interest" description="Disordered" evidence="8">
    <location>
        <begin position="1044"/>
        <end position="1077"/>
    </location>
</feature>
<feature type="compositionally biased region" description="Basic and acidic residues" evidence="8">
    <location>
        <begin position="1266"/>
        <end position="1279"/>
    </location>
</feature>
<feature type="compositionally biased region" description="Polar residues" evidence="8">
    <location>
        <begin position="258"/>
        <end position="275"/>
    </location>
</feature>
<feature type="compositionally biased region" description="Polar residues" evidence="8">
    <location>
        <begin position="171"/>
        <end position="182"/>
    </location>
</feature>
<feature type="domain" description="Poly(A) RNA polymerase mitochondrial-like central palm" evidence="10">
    <location>
        <begin position="334"/>
        <end position="465"/>
    </location>
</feature>
<feature type="compositionally biased region" description="Polar residues" evidence="8">
    <location>
        <begin position="830"/>
        <end position="841"/>
    </location>
</feature>
<feature type="compositionally biased region" description="Polar residues" evidence="8">
    <location>
        <begin position="236"/>
        <end position="245"/>
    </location>
</feature>
<evidence type="ECO:0000256" key="7">
    <source>
        <dbReference type="ARBA" id="ARBA00022842"/>
    </source>
</evidence>
<keyword evidence="5" id="KW-0808">Transferase</keyword>
<evidence type="ECO:0000313" key="12">
    <source>
        <dbReference type="Proteomes" id="UP001396898"/>
    </source>
</evidence>
<dbReference type="EMBL" id="JAQQWI010000016">
    <property type="protein sequence ID" value="KAK8008809.1"/>
    <property type="molecule type" value="Genomic_DNA"/>
</dbReference>
<evidence type="ECO:0000256" key="4">
    <source>
        <dbReference type="ARBA" id="ARBA00012388"/>
    </source>
</evidence>
<feature type="region of interest" description="Disordered" evidence="8">
    <location>
        <begin position="1221"/>
        <end position="1319"/>
    </location>
</feature>
<dbReference type="Gene3D" id="1.10.1410.10">
    <property type="match status" value="1"/>
</dbReference>
<dbReference type="CDD" id="cd05402">
    <property type="entry name" value="NT_PAP_TUTase"/>
    <property type="match status" value="1"/>
</dbReference>
<evidence type="ECO:0000313" key="11">
    <source>
        <dbReference type="EMBL" id="KAK8008809.1"/>
    </source>
</evidence>
<evidence type="ECO:0000259" key="9">
    <source>
        <dbReference type="Pfam" id="PF03828"/>
    </source>
</evidence>
<evidence type="ECO:0000256" key="8">
    <source>
        <dbReference type="SAM" id="MobiDB-lite"/>
    </source>
</evidence>
<feature type="compositionally biased region" description="Polar residues" evidence="8">
    <location>
        <begin position="782"/>
        <end position="800"/>
    </location>
</feature>
<evidence type="ECO:0000256" key="5">
    <source>
        <dbReference type="ARBA" id="ARBA00022679"/>
    </source>
</evidence>
<reference evidence="11 12" key="1">
    <citation type="submission" date="2023-01" db="EMBL/GenBank/DDBJ databases">
        <title>Analysis of 21 Apiospora genomes using comparative genomics revels a genus with tremendous synthesis potential of carbohydrate active enzymes and secondary metabolites.</title>
        <authorList>
            <person name="Sorensen T."/>
        </authorList>
    </citation>
    <scope>NUCLEOTIDE SEQUENCE [LARGE SCALE GENOMIC DNA]</scope>
    <source>
        <strain evidence="11 12">CBS 20057</strain>
    </source>
</reference>
<evidence type="ECO:0000256" key="1">
    <source>
        <dbReference type="ARBA" id="ARBA00001936"/>
    </source>
</evidence>
<organism evidence="11 12">
    <name type="scientific">Apiospora marii</name>
    <dbReference type="NCBI Taxonomy" id="335849"/>
    <lineage>
        <taxon>Eukaryota</taxon>
        <taxon>Fungi</taxon>
        <taxon>Dikarya</taxon>
        <taxon>Ascomycota</taxon>
        <taxon>Pezizomycotina</taxon>
        <taxon>Sordariomycetes</taxon>
        <taxon>Xylariomycetidae</taxon>
        <taxon>Amphisphaeriales</taxon>
        <taxon>Apiosporaceae</taxon>
        <taxon>Apiospora</taxon>
    </lineage>
</organism>
<feature type="compositionally biased region" description="Polar residues" evidence="8">
    <location>
        <begin position="865"/>
        <end position="878"/>
    </location>
</feature>
<dbReference type="InterPro" id="IPR002058">
    <property type="entry name" value="PAP_assoc"/>
</dbReference>
<evidence type="ECO:0000256" key="6">
    <source>
        <dbReference type="ARBA" id="ARBA00022723"/>
    </source>
</evidence>
<feature type="region of interest" description="Disordered" evidence="8">
    <location>
        <begin position="169"/>
        <end position="316"/>
    </location>
</feature>
<feature type="region of interest" description="Disordered" evidence="8">
    <location>
        <begin position="660"/>
        <end position="715"/>
    </location>
</feature>
<feature type="region of interest" description="Disordered" evidence="8">
    <location>
        <begin position="1"/>
        <end position="59"/>
    </location>
</feature>
<evidence type="ECO:0000256" key="2">
    <source>
        <dbReference type="ARBA" id="ARBA00001946"/>
    </source>
</evidence>
<comment type="caution">
    <text evidence="11">The sequence shown here is derived from an EMBL/GenBank/DDBJ whole genome shotgun (WGS) entry which is preliminary data.</text>
</comment>
<feature type="compositionally biased region" description="Low complexity" evidence="8">
    <location>
        <begin position="192"/>
        <end position="235"/>
    </location>
</feature>